<protein>
    <recommendedName>
        <fullName evidence="3">Glycine cleavage system H protein</fullName>
    </recommendedName>
</protein>
<dbReference type="PROSITE" id="PS00189">
    <property type="entry name" value="LIPOYL"/>
    <property type="match status" value="1"/>
</dbReference>
<evidence type="ECO:0000256" key="1">
    <source>
        <dbReference type="ARBA" id="ARBA00009249"/>
    </source>
</evidence>
<proteinExistence type="inferred from homology"/>
<dbReference type="SUPFAM" id="SSF51230">
    <property type="entry name" value="Single hybrid motif"/>
    <property type="match status" value="1"/>
</dbReference>
<keyword evidence="2 3" id="KW-0450">Lipoyl</keyword>
<evidence type="ECO:0000313" key="7">
    <source>
        <dbReference type="Proteomes" id="UP000807825"/>
    </source>
</evidence>
<evidence type="ECO:0000256" key="2">
    <source>
        <dbReference type="ARBA" id="ARBA00022823"/>
    </source>
</evidence>
<organism evidence="6 7">
    <name type="scientific">Desulfomonile tiedjei</name>
    <dbReference type="NCBI Taxonomy" id="2358"/>
    <lineage>
        <taxon>Bacteria</taxon>
        <taxon>Pseudomonadati</taxon>
        <taxon>Thermodesulfobacteriota</taxon>
        <taxon>Desulfomonilia</taxon>
        <taxon>Desulfomonilales</taxon>
        <taxon>Desulfomonilaceae</taxon>
        <taxon>Desulfomonile</taxon>
    </lineage>
</organism>
<dbReference type="GO" id="GO:0019464">
    <property type="term" value="P:glycine decarboxylation via glycine cleavage system"/>
    <property type="evidence" value="ECO:0007669"/>
    <property type="project" value="UniProtKB-UniRule"/>
</dbReference>
<feature type="modified residue" description="N6-lipoyllysine" evidence="3 4">
    <location>
        <position position="69"/>
    </location>
</feature>
<sequence length="134" mass="14777">MKEIDEVNLPENFRYVETHEWARIAGDTVIVGITDYAQDHLGDLTFIELPQVGDVFQKGEQCGTLESTKAVSDIFMPVSGEILAVNGALLDSPGLVNSDPYGDGWLLELKPENYEEIDALLTAEAYREMLGGLE</sequence>
<dbReference type="PANTHER" id="PTHR11715">
    <property type="entry name" value="GLYCINE CLEAVAGE SYSTEM H PROTEIN"/>
    <property type="match status" value="1"/>
</dbReference>
<dbReference type="GO" id="GO:0005960">
    <property type="term" value="C:glycine cleavage complex"/>
    <property type="evidence" value="ECO:0007669"/>
    <property type="project" value="InterPro"/>
</dbReference>
<dbReference type="NCBIfam" id="NF002270">
    <property type="entry name" value="PRK01202.1"/>
    <property type="match status" value="1"/>
</dbReference>
<dbReference type="InterPro" id="IPR033753">
    <property type="entry name" value="GCV_H/Fam206"/>
</dbReference>
<dbReference type="HAMAP" id="MF_00272">
    <property type="entry name" value="GcvH"/>
    <property type="match status" value="1"/>
</dbReference>
<comment type="cofactor">
    <cofactor evidence="3">
        <name>(R)-lipoate</name>
        <dbReference type="ChEBI" id="CHEBI:83088"/>
    </cofactor>
    <text evidence="3">Binds 1 lipoyl cofactor covalently.</text>
</comment>
<dbReference type="Proteomes" id="UP000807825">
    <property type="component" value="Unassembled WGS sequence"/>
</dbReference>
<gene>
    <name evidence="3 6" type="primary">gcvH</name>
    <name evidence="6" type="ORF">HY912_21020</name>
</gene>
<feature type="domain" description="Lipoyl-binding" evidence="5">
    <location>
        <begin position="28"/>
        <end position="110"/>
    </location>
</feature>
<dbReference type="CDD" id="cd06848">
    <property type="entry name" value="GCS_H"/>
    <property type="match status" value="1"/>
</dbReference>
<dbReference type="InterPro" id="IPR017453">
    <property type="entry name" value="GCV_H_sub"/>
</dbReference>
<accession>A0A9D6Z2A6</accession>
<comment type="caution">
    <text evidence="6">The sequence shown here is derived from an EMBL/GenBank/DDBJ whole genome shotgun (WGS) entry which is preliminary data.</text>
</comment>
<dbReference type="PANTHER" id="PTHR11715:SF3">
    <property type="entry name" value="GLYCINE CLEAVAGE SYSTEM H PROTEIN-RELATED"/>
    <property type="match status" value="1"/>
</dbReference>
<name>A0A9D6Z2A6_9BACT</name>
<dbReference type="EMBL" id="JACRDE010000548">
    <property type="protein sequence ID" value="MBI5251983.1"/>
    <property type="molecule type" value="Genomic_DNA"/>
</dbReference>
<dbReference type="InterPro" id="IPR003016">
    <property type="entry name" value="2-oxoA_DH_lipoyl-BS"/>
</dbReference>
<reference evidence="6" key="1">
    <citation type="submission" date="2020-07" db="EMBL/GenBank/DDBJ databases">
        <title>Huge and variable diversity of episymbiotic CPR bacteria and DPANN archaea in groundwater ecosystems.</title>
        <authorList>
            <person name="He C.Y."/>
            <person name="Keren R."/>
            <person name="Whittaker M."/>
            <person name="Farag I.F."/>
            <person name="Doudna J."/>
            <person name="Cate J.H.D."/>
            <person name="Banfield J.F."/>
        </authorList>
    </citation>
    <scope>NUCLEOTIDE SEQUENCE</scope>
    <source>
        <strain evidence="6">NC_groundwater_1664_Pr3_B-0.1um_52_9</strain>
    </source>
</reference>
<comment type="subunit">
    <text evidence="3">The glycine cleavage system is composed of four proteins: P, T, L and H.</text>
</comment>
<comment type="function">
    <text evidence="3">The glycine cleavage system catalyzes the degradation of glycine. The H protein shuttles the methylamine group of glycine from the P protein to the T protein.</text>
</comment>
<dbReference type="InterPro" id="IPR011053">
    <property type="entry name" value="Single_hybrid_motif"/>
</dbReference>
<evidence type="ECO:0000256" key="4">
    <source>
        <dbReference type="PIRSR" id="PIRSR617453-50"/>
    </source>
</evidence>
<dbReference type="InterPro" id="IPR002930">
    <property type="entry name" value="GCV_H"/>
</dbReference>
<dbReference type="GO" id="GO:0005737">
    <property type="term" value="C:cytoplasm"/>
    <property type="evidence" value="ECO:0007669"/>
    <property type="project" value="TreeGrafter"/>
</dbReference>
<comment type="similarity">
    <text evidence="1 3">Belongs to the GcvH family.</text>
</comment>
<evidence type="ECO:0000256" key="3">
    <source>
        <dbReference type="HAMAP-Rule" id="MF_00272"/>
    </source>
</evidence>
<dbReference type="AlphaFoldDB" id="A0A9D6Z2A6"/>
<dbReference type="NCBIfam" id="TIGR00527">
    <property type="entry name" value="gcvH"/>
    <property type="match status" value="1"/>
</dbReference>
<evidence type="ECO:0000313" key="6">
    <source>
        <dbReference type="EMBL" id="MBI5251983.1"/>
    </source>
</evidence>
<dbReference type="Pfam" id="PF01597">
    <property type="entry name" value="GCV_H"/>
    <property type="match status" value="1"/>
</dbReference>
<dbReference type="GO" id="GO:0009249">
    <property type="term" value="P:protein lipoylation"/>
    <property type="evidence" value="ECO:0007669"/>
    <property type="project" value="TreeGrafter"/>
</dbReference>
<evidence type="ECO:0000259" key="5">
    <source>
        <dbReference type="PROSITE" id="PS50968"/>
    </source>
</evidence>
<dbReference type="PROSITE" id="PS50968">
    <property type="entry name" value="BIOTINYL_LIPOYL"/>
    <property type="match status" value="1"/>
</dbReference>
<dbReference type="Gene3D" id="2.40.50.100">
    <property type="match status" value="1"/>
</dbReference>
<dbReference type="InterPro" id="IPR000089">
    <property type="entry name" value="Biotin_lipoyl"/>
</dbReference>